<feature type="compositionally biased region" description="Low complexity" evidence="1">
    <location>
        <begin position="154"/>
        <end position="184"/>
    </location>
</feature>
<dbReference type="Gene3D" id="1.20.1280.50">
    <property type="match status" value="1"/>
</dbReference>
<sequence length="1598" mass="171493">MRSLHPPLCSHCGSGERGEPFARPSSTSFSSASALAFPGAFGDASFAAVSCDGLQGCARKEDGVGETQDGSSRSLGFPSSVLSTSAASSSEPSVTSSVFSVSSSFASLASSSSSAFSSRSSTTDPTDLPPLFDEDRDFPVRGDGGFSLESTEGAAGAAASPSSRVSSPPSPANLLSPSSGASPLRQSEGAAEETRFPKSVVQTLALSALDRSAFDIGGEERSRTRAEVRADLTPGAGEREAALYSFDFERLLDEEAGAPPEGEEAFLQMLRSVDSEREEESLGGQPEECGKRPSAFLSESEDEDWSARRDAYTRESRSFITAFPLSSPTRHFTPASSVALAGTDRRAAREALETRAVPNAVSAASRALPRPPSSCSSVSSSSSSAFLDSRVRSQVAPAPADFDAAVDADGGTPQGAAFFRGLGYEQDVEMSGSPPRKKANTQQGEEKFLMKKRHTRSTPALSVLPFSSQTAAPPERLRASPCVFPRQGLSRRYASLASSCSSPFCSSAVYPLSSPTSSRSLVEDVAFSLRRVPLASTRSAPSSVSQRRREGVDFSLGASCVSSPDSPASACTSCCVFPRVAVPNARCDAFSAPPSSSATCLSSLCPNSISSGVLAAERRGRGDSEARVDVRTGEDEEADHLSVSSLRRGRKERGSAASDAASTCRVSSFFASPDLAHSSGPRASLSSRRQESGGDLPSSAFCTSLSFFTSSTLADFQRGCFFSPSLPAPFGELRNATQTPQKCNAFSPALRGKAESPCTALLRESSSVLSGRSGKRMRPRESPRASTALSTAAAPAGEEDGSDLRVSPSFQAALPLLEETPAPWPSSRLAEAAAASPPAGDFEAKEASSWGATVRRLKTLRFQSPRTPMHVDFLRDAGKGLSVDDASSPLAALDSANLHEASSSGVSSRVRLSGSLALCGAQREEVSWASLPQEALALVCEFLSFKELAAFQRLDKRARAVASHRSVWRSLCANEWVVAREGGSDMRDATSAPAEESQDTVSETKNGGGEAQRVDDSRALAEASESTSGAASREENAQDRAGFERSWQRLVRGEEEEEIKEAVKTRERLLATGGRDAFRRSLDALWRHRRGDKKSAVSFSSVALEVTREAHKEEGEEATRSAREARRVFWLNAGAYKNDFRRLYRDGNGWFPHQPRESDAQSGARKGNEEDLWRGAPRFTTAKMKLNPHLSNSMDTREDAKEILIASEGVATPGGERSSYIRVIDRESLSVVREQQIPTRSLNCLDICPELYACGDDSGTIRLYSRRTHSLLHRYTSVGVVNMMAMYGLSPSQEVNDLRICRTEQQIVSVRTASRYPAGIEVVDLHTGKGTAITPEKTNGNWIHALDVEQDLALDFPAFAAPNRKSVLFAADAPSSYSPPWRRSSITSLVAVSESSSAGCFSLLRLDLRCARPVVQEIPQTRRMLWPLRVHGANVFVNSVFAANELCGRIRQIDLRAPSPDVRSQQHSCAAGMSEEGSKRAGACMVHWLPTRKVEDIRVMGEFLYVLTDDADGCLQLLRFDTKREGRAQVLTTIDVFDSSEWSEPLRLLQVNPHGWTCTYGNYVKFGRIADPEDVARQTCGEVSLASPLSLSAFDQAP</sequence>
<reference evidence="3 4" key="1">
    <citation type="submission" date="2017-09" db="EMBL/GenBank/DDBJ databases">
        <title>Genome sequencing of Besnoitia besnoiti strain Bb-Ger1.</title>
        <authorList>
            <person name="Schares G."/>
            <person name="Venepally P."/>
            <person name="Lorenzi H.A."/>
        </authorList>
    </citation>
    <scope>NUCLEOTIDE SEQUENCE [LARGE SCALE GENOMIC DNA]</scope>
    <source>
        <strain evidence="3 4">Bb-Ger1</strain>
    </source>
</reference>
<evidence type="ECO:0000313" key="4">
    <source>
        <dbReference type="Proteomes" id="UP000224006"/>
    </source>
</evidence>
<feature type="region of interest" description="Disordered" evidence="1">
    <location>
        <begin position="112"/>
        <end position="197"/>
    </location>
</feature>
<organism evidence="3 4">
    <name type="scientific">Besnoitia besnoiti</name>
    <name type="common">Apicomplexan protozoan</name>
    <dbReference type="NCBI Taxonomy" id="94643"/>
    <lineage>
        <taxon>Eukaryota</taxon>
        <taxon>Sar</taxon>
        <taxon>Alveolata</taxon>
        <taxon>Apicomplexa</taxon>
        <taxon>Conoidasida</taxon>
        <taxon>Coccidia</taxon>
        <taxon>Eucoccidiorida</taxon>
        <taxon>Eimeriorina</taxon>
        <taxon>Sarcocystidae</taxon>
        <taxon>Besnoitia</taxon>
    </lineage>
</organism>
<feature type="compositionally biased region" description="Basic and acidic residues" evidence="1">
    <location>
        <begin position="616"/>
        <end position="633"/>
    </location>
</feature>
<dbReference type="KEGG" id="bbes:BESB_084810"/>
<dbReference type="EMBL" id="NWUJ01000009">
    <property type="protein sequence ID" value="PFH33282.1"/>
    <property type="molecule type" value="Genomic_DNA"/>
</dbReference>
<dbReference type="InterPro" id="IPR001810">
    <property type="entry name" value="F-box_dom"/>
</dbReference>
<feature type="region of interest" description="Disordered" evidence="1">
    <location>
        <begin position="354"/>
        <end position="390"/>
    </location>
</feature>
<feature type="region of interest" description="Disordered" evidence="1">
    <location>
        <begin position="271"/>
        <end position="310"/>
    </location>
</feature>
<feature type="compositionally biased region" description="Low complexity" evidence="1">
    <location>
        <begin position="784"/>
        <end position="796"/>
    </location>
</feature>
<feature type="region of interest" description="Disordered" evidence="1">
    <location>
        <begin position="984"/>
        <end position="1040"/>
    </location>
</feature>
<dbReference type="OrthoDB" id="331677at2759"/>
<dbReference type="GeneID" id="40313407"/>
<dbReference type="PROSITE" id="PS50181">
    <property type="entry name" value="FBOX"/>
    <property type="match status" value="1"/>
</dbReference>
<keyword evidence="4" id="KW-1185">Reference proteome</keyword>
<proteinExistence type="predicted"/>
<dbReference type="RefSeq" id="XP_029217291.1">
    <property type="nucleotide sequence ID" value="XM_029366831.1"/>
</dbReference>
<feature type="compositionally biased region" description="Low complexity" evidence="1">
    <location>
        <begin position="112"/>
        <end position="123"/>
    </location>
</feature>
<accession>A0A2A9MD24</accession>
<protein>
    <recommendedName>
        <fullName evidence="2">F-box domain-containing protein</fullName>
    </recommendedName>
</protein>
<feature type="compositionally biased region" description="Low complexity" evidence="1">
    <location>
        <begin position="373"/>
        <end position="384"/>
    </location>
</feature>
<feature type="region of interest" description="Disordered" evidence="1">
    <location>
        <begin position="616"/>
        <end position="659"/>
    </location>
</feature>
<name>A0A2A9MD24_BESBE</name>
<evidence type="ECO:0000259" key="2">
    <source>
        <dbReference type="PROSITE" id="PS50181"/>
    </source>
</evidence>
<dbReference type="Proteomes" id="UP000224006">
    <property type="component" value="Chromosome VIII"/>
</dbReference>
<dbReference type="SUPFAM" id="SSF81383">
    <property type="entry name" value="F-box domain"/>
    <property type="match status" value="1"/>
</dbReference>
<feature type="region of interest" description="Disordered" evidence="1">
    <location>
        <begin position="58"/>
        <end position="93"/>
    </location>
</feature>
<dbReference type="SUPFAM" id="SSF50998">
    <property type="entry name" value="Quinoprotein alcohol dehydrogenase-like"/>
    <property type="match status" value="1"/>
</dbReference>
<dbReference type="InterPro" id="IPR015943">
    <property type="entry name" value="WD40/YVTN_repeat-like_dom_sf"/>
</dbReference>
<dbReference type="InterPro" id="IPR036047">
    <property type="entry name" value="F-box-like_dom_sf"/>
</dbReference>
<feature type="domain" description="F-box" evidence="2">
    <location>
        <begin position="925"/>
        <end position="971"/>
    </location>
</feature>
<feature type="compositionally biased region" description="Low complexity" evidence="1">
    <location>
        <begin position="825"/>
        <end position="839"/>
    </location>
</feature>
<feature type="region of interest" description="Disordered" evidence="1">
    <location>
        <begin position="1"/>
        <end position="29"/>
    </location>
</feature>
<feature type="region of interest" description="Disordered" evidence="1">
    <location>
        <begin position="765"/>
        <end position="805"/>
    </location>
</feature>
<comment type="caution">
    <text evidence="3">The sequence shown here is derived from an EMBL/GenBank/DDBJ whole genome shotgun (WGS) entry which is preliminary data.</text>
</comment>
<evidence type="ECO:0000256" key="1">
    <source>
        <dbReference type="SAM" id="MobiDB-lite"/>
    </source>
</evidence>
<dbReference type="Gene3D" id="2.130.10.10">
    <property type="entry name" value="YVTN repeat-like/Quinoprotein amine dehydrogenase"/>
    <property type="match status" value="1"/>
</dbReference>
<feature type="region of interest" description="Disordered" evidence="1">
    <location>
        <begin position="821"/>
        <end position="847"/>
    </location>
</feature>
<dbReference type="VEuPathDB" id="ToxoDB:BESB_084810"/>
<feature type="compositionally biased region" description="Low complexity" evidence="1">
    <location>
        <begin position="77"/>
        <end position="93"/>
    </location>
</feature>
<gene>
    <name evidence="3" type="ORF">BESB_084810</name>
</gene>
<feature type="compositionally biased region" description="Low complexity" evidence="1">
    <location>
        <begin position="1021"/>
        <end position="1031"/>
    </location>
</feature>
<dbReference type="InterPro" id="IPR011047">
    <property type="entry name" value="Quinoprotein_ADH-like_sf"/>
</dbReference>
<evidence type="ECO:0000313" key="3">
    <source>
        <dbReference type="EMBL" id="PFH33282.1"/>
    </source>
</evidence>